<evidence type="ECO:0000313" key="2">
    <source>
        <dbReference type="EMBL" id="OGY99418.1"/>
    </source>
</evidence>
<protein>
    <recommendedName>
        <fullName evidence="4">Peptidase M15A C-terminal domain-containing protein</fullName>
    </recommendedName>
</protein>
<dbReference type="InterPro" id="IPR009045">
    <property type="entry name" value="Zn_M74/Hedgehog-like"/>
</dbReference>
<evidence type="ECO:0000313" key="3">
    <source>
        <dbReference type="Proteomes" id="UP000178880"/>
    </source>
</evidence>
<evidence type="ECO:0008006" key="4">
    <source>
        <dbReference type="Google" id="ProtNLM"/>
    </source>
</evidence>
<dbReference type="Proteomes" id="UP000178880">
    <property type="component" value="Unassembled WGS sequence"/>
</dbReference>
<feature type="chain" id="PRO_5009582277" description="Peptidase M15A C-terminal domain-containing protein" evidence="1">
    <location>
        <begin position="22"/>
        <end position="239"/>
    </location>
</feature>
<name>A0A1G2CDE7_9BACT</name>
<dbReference type="InterPro" id="IPR043769">
    <property type="entry name" value="DUF5715"/>
</dbReference>
<dbReference type="EMBL" id="MHLA01000015">
    <property type="protein sequence ID" value="OGY99418.1"/>
    <property type="molecule type" value="Genomic_DNA"/>
</dbReference>
<proteinExistence type="predicted"/>
<keyword evidence="1" id="KW-0732">Signal</keyword>
<organism evidence="2 3">
    <name type="scientific">Candidatus Liptonbacteria bacterium RIFCSPLOWO2_01_FULL_52_25</name>
    <dbReference type="NCBI Taxonomy" id="1798650"/>
    <lineage>
        <taxon>Bacteria</taxon>
        <taxon>Candidatus Liptoniibacteriota</taxon>
    </lineage>
</organism>
<feature type="signal peptide" evidence="1">
    <location>
        <begin position="1"/>
        <end position="21"/>
    </location>
</feature>
<dbReference type="Pfam" id="PF18979">
    <property type="entry name" value="DUF5715"/>
    <property type="match status" value="1"/>
</dbReference>
<evidence type="ECO:0000256" key="1">
    <source>
        <dbReference type="SAM" id="SignalP"/>
    </source>
</evidence>
<dbReference type="Gene3D" id="3.30.1380.10">
    <property type="match status" value="1"/>
</dbReference>
<gene>
    <name evidence="2" type="ORF">A2945_01005</name>
</gene>
<dbReference type="SUPFAM" id="SSF55166">
    <property type="entry name" value="Hedgehog/DD-peptidase"/>
    <property type="match status" value="1"/>
</dbReference>
<accession>A0A1G2CDE7</accession>
<sequence>MRKGILVLLILFVFNSLGVSAQTTKKKPKPRKKTTAELVFGRHPELKGVLGESLRRQNELADAGWLPRIPAQCDLVGYVVTGYLVRVPDLAQNFYLDGGLTQPRLIKDSCNPKKKIREDRRYLAAEPLEYLRDNISARYAVRFTSGKKPQRFKITSLVRTIEYQKRLAWRNPNADQANCATPERCSVHVTGYAFDISTKSMNQEQILWFADALAEDVAQSIVFATFEPNQQNFHIMVVP</sequence>
<dbReference type="AlphaFoldDB" id="A0A1G2CDE7"/>
<comment type="caution">
    <text evidence="2">The sequence shown here is derived from an EMBL/GenBank/DDBJ whole genome shotgun (WGS) entry which is preliminary data.</text>
</comment>
<reference evidence="2 3" key="1">
    <citation type="journal article" date="2016" name="Nat. Commun.">
        <title>Thousands of microbial genomes shed light on interconnected biogeochemical processes in an aquifer system.</title>
        <authorList>
            <person name="Anantharaman K."/>
            <person name="Brown C.T."/>
            <person name="Hug L.A."/>
            <person name="Sharon I."/>
            <person name="Castelle C.J."/>
            <person name="Probst A.J."/>
            <person name="Thomas B.C."/>
            <person name="Singh A."/>
            <person name="Wilkins M.J."/>
            <person name="Karaoz U."/>
            <person name="Brodie E.L."/>
            <person name="Williams K.H."/>
            <person name="Hubbard S.S."/>
            <person name="Banfield J.F."/>
        </authorList>
    </citation>
    <scope>NUCLEOTIDE SEQUENCE [LARGE SCALE GENOMIC DNA]</scope>
</reference>